<evidence type="ECO:0000313" key="1">
    <source>
        <dbReference type="EMBL" id="MFH6601205.1"/>
    </source>
</evidence>
<dbReference type="EMBL" id="JBHEGD010000002">
    <property type="protein sequence ID" value="MFH6601205.1"/>
    <property type="molecule type" value="Genomic_DNA"/>
</dbReference>
<evidence type="ECO:0000313" key="2">
    <source>
        <dbReference type="Proteomes" id="UP001609932"/>
    </source>
</evidence>
<reference evidence="1 2" key="1">
    <citation type="submission" date="2024-09" db="EMBL/GenBank/DDBJ databases">
        <title>Elucidation of the Bokeelamides from Bacteria Associated with Moon Snail Egg Collars.</title>
        <authorList>
            <person name="Campbell R."/>
            <person name="Piedl K."/>
            <person name="Mevers E."/>
        </authorList>
    </citation>
    <scope>NUCLEOTIDE SEQUENCE [LARGE SCALE GENOMIC DNA]</scope>
    <source>
        <strain evidence="1 2">EM133</strain>
    </source>
</reference>
<keyword evidence="2" id="KW-1185">Reference proteome</keyword>
<dbReference type="Proteomes" id="UP001609932">
    <property type="component" value="Unassembled WGS sequence"/>
</dbReference>
<comment type="caution">
    <text evidence="1">The sequence shown here is derived from an EMBL/GenBank/DDBJ whole genome shotgun (WGS) entry which is preliminary data.</text>
</comment>
<accession>A0ABW7MHZ4</accession>
<protein>
    <recommendedName>
        <fullName evidence="3">ANTAR domain-containing protein</fullName>
    </recommendedName>
</protein>
<dbReference type="RefSeq" id="WP_395273760.1">
    <property type="nucleotide sequence ID" value="NZ_JBHEGD010000002.1"/>
</dbReference>
<proteinExistence type="predicted"/>
<gene>
    <name evidence="1" type="ORF">ACEVAQ_21115</name>
</gene>
<name>A0ABW7MHZ4_9GAMM</name>
<organism evidence="1 2">
    <name type="scientific">Ectopseudomonas khazarica</name>
    <dbReference type="NCBI Taxonomy" id="2502979"/>
    <lineage>
        <taxon>Bacteria</taxon>
        <taxon>Pseudomonadati</taxon>
        <taxon>Pseudomonadota</taxon>
        <taxon>Gammaproteobacteria</taxon>
        <taxon>Pseudomonadales</taxon>
        <taxon>Pseudomonadaceae</taxon>
        <taxon>Ectopseudomonas</taxon>
    </lineage>
</organism>
<evidence type="ECO:0008006" key="3">
    <source>
        <dbReference type="Google" id="ProtNLM"/>
    </source>
</evidence>
<sequence>MIGKLVSTGFRVATLPARLTFRSVRALAMTPAEASHLVESMRDASEQAVREIRQVLASVDAEMGFKAAHLSREEKRAAAELALYAAEQHLSMAAINILRAVWLTLSAAEPLPPAEPADRIEHQPRD</sequence>